<gene>
    <name evidence="3" type="ORF">DVJ83_14940</name>
</gene>
<reference evidence="3 4" key="1">
    <citation type="submission" date="2018-07" db="EMBL/GenBank/DDBJ databases">
        <title>Complete Genome and Methylome Analysis of Deinococcus wulumuqiensis NEB 479.</title>
        <authorList>
            <person name="Fomenkov A."/>
            <person name="Luyten Y."/>
            <person name="Vincze T."/>
            <person name="Anton B.P."/>
            <person name="Clark T."/>
            <person name="Roberts R.J."/>
            <person name="Morgan R.D."/>
        </authorList>
    </citation>
    <scope>NUCLEOTIDE SEQUENCE [LARGE SCALE GENOMIC DNA]</scope>
    <source>
        <strain evidence="3 4">NEB 479</strain>
        <plasmid evidence="4">Plasmid pdrdb</plasmid>
    </source>
</reference>
<feature type="domain" description="UvrD-like helicase C-terminal" evidence="2">
    <location>
        <begin position="54"/>
        <end position="103"/>
    </location>
</feature>
<evidence type="ECO:0000313" key="3">
    <source>
        <dbReference type="EMBL" id="AXH00476.1"/>
    </source>
</evidence>
<dbReference type="Gene3D" id="3.40.50.300">
    <property type="entry name" value="P-loop containing nucleotide triphosphate hydrolases"/>
    <property type="match status" value="1"/>
</dbReference>
<dbReference type="InterPro" id="IPR027417">
    <property type="entry name" value="P-loop_NTPase"/>
</dbReference>
<dbReference type="Pfam" id="PF13538">
    <property type="entry name" value="UvrD_C_2"/>
    <property type="match status" value="1"/>
</dbReference>
<name>A0A345ILA3_9DEIO</name>
<feature type="region of interest" description="Disordered" evidence="1">
    <location>
        <begin position="16"/>
        <end position="51"/>
    </location>
</feature>
<evidence type="ECO:0000256" key="1">
    <source>
        <dbReference type="SAM" id="MobiDB-lite"/>
    </source>
</evidence>
<dbReference type="EMBL" id="CP031160">
    <property type="protein sequence ID" value="AXH00476.1"/>
    <property type="molecule type" value="Genomic_DNA"/>
</dbReference>
<evidence type="ECO:0000313" key="4">
    <source>
        <dbReference type="Proteomes" id="UP000253744"/>
    </source>
</evidence>
<proteinExistence type="predicted"/>
<evidence type="ECO:0000259" key="2">
    <source>
        <dbReference type="Pfam" id="PF13538"/>
    </source>
</evidence>
<geneLocation type="plasmid" evidence="4">
    <name>pdrdb</name>
</geneLocation>
<dbReference type="SUPFAM" id="SSF52540">
    <property type="entry name" value="P-loop containing nucleoside triphosphate hydrolases"/>
    <property type="match status" value="1"/>
</dbReference>
<feature type="region of interest" description="Disordered" evidence="1">
    <location>
        <begin position="130"/>
        <end position="151"/>
    </location>
</feature>
<sequence length="151" mass="16660">MEWSHTQNTAICRAHSRPITRSEFPRPAQPQPEDVRYRDGKGNPNDFWHPGAITVSGVHQAKGNEAESVYVIGADKVAQHEADIQVRNHLFVAMSRSKGWVHLSGVGIAGTSFAREVEEVLRQGSTLTFLPSQPKRTLNDNDTDNGEGAMT</sequence>
<dbReference type="AlphaFoldDB" id="A0A345ILA3"/>
<accession>A0A345ILA3</accession>
<keyword evidence="3" id="KW-0614">Plasmid</keyword>
<dbReference type="Proteomes" id="UP000253744">
    <property type="component" value="Plasmid pDrdB"/>
</dbReference>
<dbReference type="InterPro" id="IPR027785">
    <property type="entry name" value="UvrD-like_helicase_C"/>
</dbReference>
<organism evidence="3 4">
    <name type="scientific">Deinococcus wulumuqiensis</name>
    <dbReference type="NCBI Taxonomy" id="980427"/>
    <lineage>
        <taxon>Bacteria</taxon>
        <taxon>Thermotogati</taxon>
        <taxon>Deinococcota</taxon>
        <taxon>Deinococci</taxon>
        <taxon>Deinococcales</taxon>
        <taxon>Deinococcaceae</taxon>
        <taxon>Deinococcus</taxon>
    </lineage>
</organism>
<protein>
    <recommendedName>
        <fullName evidence="2">UvrD-like helicase C-terminal domain-containing protein</fullName>
    </recommendedName>
</protein>
<dbReference type="KEGG" id="dwu:DVJ83_14940"/>